<dbReference type="SUPFAM" id="SSF54506">
    <property type="entry name" value="Diaminopimelate epimerase-like"/>
    <property type="match status" value="1"/>
</dbReference>
<accession>A0A0H3A699</accession>
<dbReference type="KEGG" id="dvl:Dvul_0561"/>
<proteinExistence type="predicted"/>
<evidence type="ECO:0000313" key="2">
    <source>
        <dbReference type="Proteomes" id="UP000009173"/>
    </source>
</evidence>
<dbReference type="InterPro" id="IPR058944">
    <property type="entry name" value="CntK-like"/>
</dbReference>
<reference evidence="2" key="1">
    <citation type="journal article" date="2009" name="Environ. Microbiol.">
        <title>Contribution of mobile genetic elements to Desulfovibrio vulgaris genome plasticity.</title>
        <authorList>
            <person name="Walker C.B."/>
            <person name="Stolyar S."/>
            <person name="Chivian D."/>
            <person name="Pinel N."/>
            <person name="Gabster J.A."/>
            <person name="Dehal P.S."/>
            <person name="He Z."/>
            <person name="Yang Z.K."/>
            <person name="Yen H.C."/>
            <person name="Zhou J."/>
            <person name="Wall J.D."/>
            <person name="Hazen T.C."/>
            <person name="Arkin A.P."/>
            <person name="Stahl D.A."/>
        </authorList>
    </citation>
    <scope>NUCLEOTIDE SEQUENCE [LARGE SCALE GENOMIC DNA]</scope>
    <source>
        <strain evidence="2">DP4</strain>
    </source>
</reference>
<dbReference type="EMBL" id="CP000527">
    <property type="protein sequence ID" value="ABM27584.1"/>
    <property type="molecule type" value="Genomic_DNA"/>
</dbReference>
<dbReference type="Proteomes" id="UP000009173">
    <property type="component" value="Chromosome"/>
</dbReference>
<evidence type="ECO:0000313" key="1">
    <source>
        <dbReference type="EMBL" id="ABM27584.1"/>
    </source>
</evidence>
<name>A0A0H3A699_NITV4</name>
<gene>
    <name evidence="1" type="ordered locus">Dvul_0561</name>
</gene>
<dbReference type="HOGENOM" id="CLU_087271_0_0_7"/>
<protein>
    <recommendedName>
        <fullName evidence="3">Diaminopimelate epimerase</fullName>
    </recommendedName>
</protein>
<dbReference type="Pfam" id="PF26317">
    <property type="entry name" value="CntK_N"/>
    <property type="match status" value="1"/>
</dbReference>
<dbReference type="AlphaFoldDB" id="A0A0H3A699"/>
<organism evidence="1 2">
    <name type="scientific">Nitratidesulfovibrio vulgaris (strain DP4)</name>
    <name type="common">Desulfovibrio vulgaris</name>
    <dbReference type="NCBI Taxonomy" id="391774"/>
    <lineage>
        <taxon>Bacteria</taxon>
        <taxon>Pseudomonadati</taxon>
        <taxon>Thermodesulfobacteriota</taxon>
        <taxon>Desulfovibrionia</taxon>
        <taxon>Desulfovibrionales</taxon>
        <taxon>Desulfovibrionaceae</taxon>
        <taxon>Nitratidesulfovibrio</taxon>
    </lineage>
</organism>
<evidence type="ECO:0008006" key="3">
    <source>
        <dbReference type="Google" id="ProtNLM"/>
    </source>
</evidence>
<sequence length="314" mass="32680">MLAIPFHKMSPGGNTTILVPHSAVDALHRAPVATRLMHGLHLGAEQVGFIDMGSSIPRLDMMGGEFCGNACRCLAALLLLEGRVQDDGQGGSTGRIAASGVSTPVHFTARHLPDGAVDASIRMDLPAMPDMVDIAPGMSLVRLPGISHLLLDLALHPYPGRPGETVPGILRRYGLDEAPAAGCIWFGENGGRRFIKPVVHVRDTATIHEETACGSGTLALALHLSRHAAPAADAIDKAASPATGKPAERITRVPRDCCTPPDDAECTNDAWHVIGQPSGAVIRATVKAGADGIEAWIGGPVTLIAQGKAFVSIA</sequence>